<comment type="similarity">
    <text evidence="2 3">Belongs to the peptidase M14 family.</text>
</comment>
<dbReference type="PANTHER" id="PTHR12756">
    <property type="entry name" value="CYTOSOLIC CARBOXYPEPTIDASE"/>
    <property type="match status" value="1"/>
</dbReference>
<evidence type="ECO:0000313" key="5">
    <source>
        <dbReference type="EMBL" id="ORY81078.1"/>
    </source>
</evidence>
<dbReference type="GO" id="GO:0006508">
    <property type="term" value="P:proteolysis"/>
    <property type="evidence" value="ECO:0007669"/>
    <property type="project" value="InterPro"/>
</dbReference>
<comment type="cofactor">
    <cofactor evidence="1">
        <name>Zn(2+)</name>
        <dbReference type="ChEBI" id="CHEBI:29105"/>
    </cofactor>
</comment>
<name>A0A1Y2FAZ3_9FUNG</name>
<dbReference type="PANTHER" id="PTHR12756:SF11">
    <property type="entry name" value="CYTOSOLIC CARBOXYPEPTIDASE 1"/>
    <property type="match status" value="1"/>
</dbReference>
<dbReference type="InterPro" id="IPR050821">
    <property type="entry name" value="Cytosolic_carboxypeptidase"/>
</dbReference>
<protein>
    <submittedName>
        <fullName evidence="5">Zn-dependent exopeptidase</fullName>
    </submittedName>
</protein>
<dbReference type="Pfam" id="PF00246">
    <property type="entry name" value="Peptidase_M14"/>
    <property type="match status" value="1"/>
</dbReference>
<dbReference type="Gene3D" id="3.40.630.10">
    <property type="entry name" value="Zn peptidases"/>
    <property type="match status" value="1"/>
</dbReference>
<comment type="caution">
    <text evidence="3">Lacks conserved residue(s) required for the propagation of feature annotation.</text>
</comment>
<dbReference type="AlphaFoldDB" id="A0A1Y2FAZ3"/>
<evidence type="ECO:0000256" key="1">
    <source>
        <dbReference type="ARBA" id="ARBA00001947"/>
    </source>
</evidence>
<dbReference type="GO" id="GO:0004181">
    <property type="term" value="F:metallocarboxypeptidase activity"/>
    <property type="evidence" value="ECO:0007669"/>
    <property type="project" value="InterPro"/>
</dbReference>
<dbReference type="GO" id="GO:0008270">
    <property type="term" value="F:zinc ion binding"/>
    <property type="evidence" value="ECO:0007669"/>
    <property type="project" value="InterPro"/>
</dbReference>
<dbReference type="SUPFAM" id="SSF53187">
    <property type="entry name" value="Zn-dependent exopeptidases"/>
    <property type="match status" value="1"/>
</dbReference>
<dbReference type="EMBL" id="MCOG01000011">
    <property type="protein sequence ID" value="ORY81078.1"/>
    <property type="molecule type" value="Genomic_DNA"/>
</dbReference>
<feature type="domain" description="Peptidase M14" evidence="4">
    <location>
        <begin position="1"/>
        <end position="184"/>
    </location>
</feature>
<evidence type="ECO:0000256" key="2">
    <source>
        <dbReference type="ARBA" id="ARBA00005988"/>
    </source>
</evidence>
<proteinExistence type="inferred from homology"/>
<accession>A0A1Y2FAZ3</accession>
<dbReference type="STRING" id="1754190.A0A1Y2FAZ3"/>
<dbReference type="Proteomes" id="UP000193920">
    <property type="component" value="Unassembled WGS sequence"/>
</dbReference>
<dbReference type="OrthoDB" id="10253041at2759"/>
<dbReference type="PROSITE" id="PS52035">
    <property type="entry name" value="PEPTIDASE_M14"/>
    <property type="match status" value="1"/>
</dbReference>
<evidence type="ECO:0000313" key="6">
    <source>
        <dbReference type="Proteomes" id="UP000193920"/>
    </source>
</evidence>
<dbReference type="InterPro" id="IPR000834">
    <property type="entry name" value="Peptidase_M14"/>
</dbReference>
<organism evidence="5 6">
    <name type="scientific">Neocallimastix californiae</name>
    <dbReference type="NCBI Taxonomy" id="1754190"/>
    <lineage>
        <taxon>Eukaryota</taxon>
        <taxon>Fungi</taxon>
        <taxon>Fungi incertae sedis</taxon>
        <taxon>Chytridiomycota</taxon>
        <taxon>Chytridiomycota incertae sedis</taxon>
        <taxon>Neocallimastigomycetes</taxon>
        <taxon>Neocallimastigales</taxon>
        <taxon>Neocallimastigaceae</taxon>
        <taxon>Neocallimastix</taxon>
    </lineage>
</organism>
<comment type="caution">
    <text evidence="5">The sequence shown here is derived from an EMBL/GenBank/DDBJ whole genome shotgun (WGS) entry which is preliminary data.</text>
</comment>
<gene>
    <name evidence="5" type="ORF">LY90DRAFT_620597</name>
</gene>
<keyword evidence="6" id="KW-1185">Reference proteome</keyword>
<reference evidence="5 6" key="1">
    <citation type="submission" date="2016-08" db="EMBL/GenBank/DDBJ databases">
        <title>A Parts List for Fungal Cellulosomes Revealed by Comparative Genomics.</title>
        <authorList>
            <consortium name="DOE Joint Genome Institute"/>
            <person name="Haitjema C.H."/>
            <person name="Gilmore S.P."/>
            <person name="Henske J.K."/>
            <person name="Solomon K.V."/>
            <person name="De Groot R."/>
            <person name="Kuo A."/>
            <person name="Mondo S.J."/>
            <person name="Salamov A.A."/>
            <person name="Labutti K."/>
            <person name="Zhao Z."/>
            <person name="Chiniquy J."/>
            <person name="Barry K."/>
            <person name="Brewer H.M."/>
            <person name="Purvine S.O."/>
            <person name="Wright A.T."/>
            <person name="Boxma B."/>
            <person name="Van Alen T."/>
            <person name="Hackstein J.H."/>
            <person name="Baker S.E."/>
            <person name="Grigoriev I.V."/>
            <person name="O'Malley M.A."/>
        </authorList>
    </citation>
    <scope>NUCLEOTIDE SEQUENCE [LARGE SCALE GENOMIC DNA]</scope>
    <source>
        <strain evidence="5 6">G1</strain>
    </source>
</reference>
<sequence>MKTKIFVKKYKSDIDTLKKNNSLSDILTHEVIGESLIKNHIDLLTITNKKINNINKKGFIEFILGNSEEAKFLRNKYIIKIIPMLNPDGVITGNSRCSLTGYDLNRCWRLSKKKLLKYSPEIYHAIEMIQKTVVNNDIEMFVDMHGHSRKFGTFLYGCNNDDNDKNRCHFNIEKVKEGTGRVFF</sequence>
<evidence type="ECO:0000256" key="3">
    <source>
        <dbReference type="PROSITE-ProRule" id="PRU01379"/>
    </source>
</evidence>
<evidence type="ECO:0000259" key="4">
    <source>
        <dbReference type="PROSITE" id="PS52035"/>
    </source>
</evidence>